<organism evidence="1">
    <name type="scientific">uncultured Caudovirales phage</name>
    <dbReference type="NCBI Taxonomy" id="2100421"/>
    <lineage>
        <taxon>Viruses</taxon>
        <taxon>Duplodnaviria</taxon>
        <taxon>Heunggongvirae</taxon>
        <taxon>Uroviricota</taxon>
        <taxon>Caudoviricetes</taxon>
        <taxon>Peduoviridae</taxon>
        <taxon>Maltschvirus</taxon>
        <taxon>Maltschvirus maltsch</taxon>
    </lineage>
</organism>
<gene>
    <name evidence="1" type="ORF">UFOVP405_49</name>
</gene>
<protein>
    <submittedName>
        <fullName evidence="1">Uncharacterized protein</fullName>
    </submittedName>
</protein>
<reference evidence="1" key="1">
    <citation type="submission" date="2020-04" db="EMBL/GenBank/DDBJ databases">
        <authorList>
            <person name="Chiriac C."/>
            <person name="Salcher M."/>
            <person name="Ghai R."/>
            <person name="Kavagutti S V."/>
        </authorList>
    </citation>
    <scope>NUCLEOTIDE SEQUENCE</scope>
</reference>
<proteinExistence type="predicted"/>
<accession>A0A6J5M4Z7</accession>
<dbReference type="EMBL" id="LR796378">
    <property type="protein sequence ID" value="CAB4140507.1"/>
    <property type="molecule type" value="Genomic_DNA"/>
</dbReference>
<name>A0A6J5M4Z7_9CAUD</name>
<evidence type="ECO:0000313" key="1">
    <source>
        <dbReference type="EMBL" id="CAB4140507.1"/>
    </source>
</evidence>
<sequence>MPIPPSGPITMAMINVELGRPATQVISLNEASVRALAQVPSGMISLSNFYGKSNITPAGYSLGARTPWPSYNNISSIYEFNLSTETGGNLGVVTPTGGQMFSMGNTDAKSIINNFAATLVPPNLFIINLSRWTFATKTFTAIAGSPSMRPQDQRGIGVRSRMQTPDTYYGVAPFTPATPPNALNSRVGFTKYNLSTESFVSFNTVIPPGQVTPVPTTENLFQSSRASFTAAKNYSRGWQFGGGAGTTSMFYPTDTGFAYWNGPILLDMGAYSPSPFTTNSNVVAAIQNAENGFTFGGYRPAATGNVITTFMSRFAFGPQTATKDFQSVGVTRVGFSGWQTPTNGFFFGGTNGINPIVTPPTPVSEIWKYQFPNGSMGTISQSMGARNVNPYETQSAPVFG</sequence>